<dbReference type="AlphaFoldDB" id="A0A1H6RGQ7"/>
<dbReference type="SFLD" id="SFLDS00029">
    <property type="entry name" value="Radical_SAM"/>
    <property type="match status" value="1"/>
</dbReference>
<dbReference type="InterPro" id="IPR013785">
    <property type="entry name" value="Aldolase_TIM"/>
</dbReference>
<feature type="binding site" evidence="14">
    <location>
        <position position="145"/>
    </location>
    <ligand>
        <name>[4Fe-4S] cluster</name>
        <dbReference type="ChEBI" id="CHEBI:49883"/>
        <note>4Fe-4S-S-AdoMet</note>
    </ligand>
</feature>
<evidence type="ECO:0000256" key="16">
    <source>
        <dbReference type="SAM" id="MobiDB-lite"/>
    </source>
</evidence>
<evidence type="ECO:0000256" key="14">
    <source>
        <dbReference type="PIRSR" id="PIRSR004911-1"/>
    </source>
</evidence>
<dbReference type="NCBIfam" id="TIGR00238">
    <property type="entry name" value="KamA family radical SAM protein"/>
    <property type="match status" value="1"/>
</dbReference>
<comment type="similarity">
    <text evidence="4">Belongs to the radical SAM superfamily. KamA family.</text>
</comment>
<dbReference type="EMBL" id="FNYH01000004">
    <property type="protein sequence ID" value="SEI54999.1"/>
    <property type="molecule type" value="Genomic_DNA"/>
</dbReference>
<dbReference type="Pfam" id="PF04055">
    <property type="entry name" value="Radical_SAM"/>
    <property type="match status" value="1"/>
</dbReference>
<evidence type="ECO:0000256" key="2">
    <source>
        <dbReference type="ARBA" id="ARBA00001933"/>
    </source>
</evidence>
<dbReference type="GO" id="GO:0051539">
    <property type="term" value="F:4 iron, 4 sulfur cluster binding"/>
    <property type="evidence" value="ECO:0007669"/>
    <property type="project" value="UniProtKB-KW"/>
</dbReference>
<dbReference type="Gene3D" id="3.20.20.70">
    <property type="entry name" value="Aldolase class I"/>
    <property type="match status" value="1"/>
</dbReference>
<feature type="binding site" evidence="14">
    <location>
        <position position="142"/>
    </location>
    <ligand>
        <name>[4Fe-4S] cluster</name>
        <dbReference type="ChEBI" id="CHEBI:49883"/>
        <note>4Fe-4S-S-AdoMet</note>
    </ligand>
</feature>
<dbReference type="CDD" id="cd01335">
    <property type="entry name" value="Radical_SAM"/>
    <property type="match status" value="1"/>
</dbReference>
<dbReference type="RefSeq" id="WP_317622217.1">
    <property type="nucleotide sequence ID" value="NZ_FNYH01000004.1"/>
</dbReference>
<reference evidence="19" key="1">
    <citation type="submission" date="2016-10" db="EMBL/GenBank/DDBJ databases">
        <authorList>
            <person name="Varghese N."/>
            <person name="Submissions S."/>
        </authorList>
    </citation>
    <scope>NUCLEOTIDE SEQUENCE [LARGE SCALE GENOMIC DNA]</scope>
    <source>
        <strain evidence="19">DSM 7165</strain>
    </source>
</reference>
<evidence type="ECO:0000256" key="7">
    <source>
        <dbReference type="ARBA" id="ARBA00022691"/>
    </source>
</evidence>
<feature type="modified residue" description="N6-(pyridoxal phosphate)lysine" evidence="15">
    <location>
        <position position="350"/>
    </location>
</feature>
<evidence type="ECO:0000256" key="8">
    <source>
        <dbReference type="ARBA" id="ARBA00022723"/>
    </source>
</evidence>
<dbReference type="PROSITE" id="PS51918">
    <property type="entry name" value="RADICAL_SAM"/>
    <property type="match status" value="1"/>
</dbReference>
<keyword evidence="11 14" id="KW-0411">Iron-sulfur</keyword>
<dbReference type="NCBIfam" id="TIGR03821">
    <property type="entry name" value="EFP_modif_epmB"/>
    <property type="match status" value="1"/>
</dbReference>
<evidence type="ECO:0000256" key="4">
    <source>
        <dbReference type="ARBA" id="ARBA00008703"/>
    </source>
</evidence>
<evidence type="ECO:0000256" key="15">
    <source>
        <dbReference type="PIRSR" id="PIRSR603739-50"/>
    </source>
</evidence>
<keyword evidence="8 14" id="KW-0479">Metal-binding</keyword>
<feature type="binding site" evidence="14">
    <location>
        <position position="138"/>
    </location>
    <ligand>
        <name>[4Fe-4S] cluster</name>
        <dbReference type="ChEBI" id="CHEBI:49883"/>
        <note>4Fe-4S-S-AdoMet</note>
    </ligand>
</feature>
<keyword evidence="9 15" id="KW-0663">Pyridoxal phosphate</keyword>
<evidence type="ECO:0000313" key="18">
    <source>
        <dbReference type="EMBL" id="SEI54999.1"/>
    </source>
</evidence>
<keyword evidence="10" id="KW-0408">Iron</keyword>
<evidence type="ECO:0000256" key="3">
    <source>
        <dbReference type="ARBA" id="ARBA00001966"/>
    </source>
</evidence>
<evidence type="ECO:0000256" key="5">
    <source>
        <dbReference type="ARBA" id="ARBA00022363"/>
    </source>
</evidence>
<dbReference type="SUPFAM" id="SSF102114">
    <property type="entry name" value="Radical SAM enzymes"/>
    <property type="match status" value="1"/>
</dbReference>
<comment type="cofactor">
    <cofactor evidence="2 15">
        <name>pyridoxal 5'-phosphate</name>
        <dbReference type="ChEBI" id="CHEBI:597326"/>
    </cofactor>
</comment>
<organism evidence="18 19">
    <name type="scientific">Allopseudospirillum japonicum</name>
    <dbReference type="NCBI Taxonomy" id="64971"/>
    <lineage>
        <taxon>Bacteria</taxon>
        <taxon>Pseudomonadati</taxon>
        <taxon>Pseudomonadota</taxon>
        <taxon>Gammaproteobacteria</taxon>
        <taxon>Oceanospirillales</taxon>
        <taxon>Oceanospirillaceae</taxon>
        <taxon>Allopseudospirillum</taxon>
    </lineage>
</organism>
<dbReference type="PIRSF" id="PIRSF004911">
    <property type="entry name" value="DUF160"/>
    <property type="match status" value="1"/>
</dbReference>
<keyword evidence="12" id="KW-0413">Isomerase</keyword>
<dbReference type="PANTHER" id="PTHR30538">
    <property type="entry name" value="LYSINE 2,3-AMINOMUTASE-RELATED"/>
    <property type="match status" value="1"/>
</dbReference>
<name>A0A1H6RGQ7_9GAMM</name>
<dbReference type="SFLD" id="SFLDF00314">
    <property type="entry name" value="L-lysine_2_3-aminomutase_(yjeK"/>
    <property type="match status" value="1"/>
</dbReference>
<sequence>MLIIARTEPSVDLEPTNLPAGPQPATPEPQAHWQQILAQSIRDAHVLCQRLQLPAIDTAHIQAASRDFPLLVPEPFLQRMHVGRLDDPLLLQVLPQIQEINTQPQMQLDPLQEREYTPVAGIIHKYRGRVLLITQGACAINCRYCFRRHFPYQEHTLSRAQWQASLQYIEERPDIHEVILSGGDPLATSDARLAYLTQAIAKIPHVKRLRIHTRLPVVIPQRIDAACLAWLADLPIQVVMVLHINHAQEIDAQVQAAVARLRALGVSLLNQSVLLAGINDSLQAQIDLSEALFACGILPYYLHTLDPVQGAAHFDYPDEQAQILVSELLAHLPGFLVPRLVREIPERASKTPLVLTSPSLSECT</sequence>
<comment type="catalytic activity">
    <reaction evidence="1">
        <text>L-lysine = D-beta-lysine</text>
        <dbReference type="Rhea" id="RHEA:44148"/>
        <dbReference type="ChEBI" id="CHEBI:32551"/>
        <dbReference type="ChEBI" id="CHEBI:84138"/>
    </reaction>
</comment>
<protein>
    <recommendedName>
        <fullName evidence="5">L-lysine 2,3-aminomutase</fullName>
    </recommendedName>
    <alternativeName>
        <fullName evidence="13">EF-P post-translational modification enzyme B</fullName>
    </alternativeName>
</protein>
<evidence type="ECO:0000256" key="13">
    <source>
        <dbReference type="ARBA" id="ARBA00030756"/>
    </source>
</evidence>
<dbReference type="InterPro" id="IPR003739">
    <property type="entry name" value="Lys_aminomutase/Glu_NH3_mut"/>
</dbReference>
<evidence type="ECO:0000256" key="6">
    <source>
        <dbReference type="ARBA" id="ARBA00022485"/>
    </source>
</evidence>
<proteinExistence type="inferred from homology"/>
<keyword evidence="19" id="KW-1185">Reference proteome</keyword>
<feature type="domain" description="Radical SAM core" evidence="17">
    <location>
        <begin position="124"/>
        <end position="347"/>
    </location>
</feature>
<dbReference type="InterPro" id="IPR058240">
    <property type="entry name" value="rSAM_sf"/>
</dbReference>
<evidence type="ECO:0000256" key="9">
    <source>
        <dbReference type="ARBA" id="ARBA00022898"/>
    </source>
</evidence>
<keyword evidence="6 14" id="KW-0004">4Fe-4S</keyword>
<comment type="cofactor">
    <cofactor evidence="3">
        <name>[4Fe-4S] cluster</name>
        <dbReference type="ChEBI" id="CHEBI:49883"/>
    </cofactor>
</comment>
<dbReference type="GO" id="GO:0046872">
    <property type="term" value="F:metal ion binding"/>
    <property type="evidence" value="ECO:0007669"/>
    <property type="project" value="UniProtKB-KW"/>
</dbReference>
<dbReference type="InterPro" id="IPR007197">
    <property type="entry name" value="rSAM"/>
</dbReference>
<evidence type="ECO:0000313" key="19">
    <source>
        <dbReference type="Proteomes" id="UP000242999"/>
    </source>
</evidence>
<dbReference type="Proteomes" id="UP000242999">
    <property type="component" value="Unassembled WGS sequence"/>
</dbReference>
<keyword evidence="7" id="KW-0949">S-adenosyl-L-methionine</keyword>
<gene>
    <name evidence="18" type="ORF">SAMN05421831_10448</name>
</gene>
<dbReference type="InterPro" id="IPR022462">
    <property type="entry name" value="EpmB"/>
</dbReference>
<dbReference type="STRING" id="64971.SAMN05421831_10448"/>
<evidence type="ECO:0000256" key="1">
    <source>
        <dbReference type="ARBA" id="ARBA00001352"/>
    </source>
</evidence>
<evidence type="ECO:0000256" key="11">
    <source>
        <dbReference type="ARBA" id="ARBA00023014"/>
    </source>
</evidence>
<evidence type="ECO:0000256" key="12">
    <source>
        <dbReference type="ARBA" id="ARBA00023235"/>
    </source>
</evidence>
<dbReference type="PANTHER" id="PTHR30538:SF1">
    <property type="entry name" value="L-LYSINE 2,3-AMINOMUTASE"/>
    <property type="match status" value="1"/>
</dbReference>
<evidence type="ECO:0000259" key="17">
    <source>
        <dbReference type="PROSITE" id="PS51918"/>
    </source>
</evidence>
<evidence type="ECO:0000256" key="10">
    <source>
        <dbReference type="ARBA" id="ARBA00023004"/>
    </source>
</evidence>
<accession>A0A1H6RGQ7</accession>
<feature type="region of interest" description="Disordered" evidence="16">
    <location>
        <begin position="1"/>
        <end position="28"/>
    </location>
</feature>
<dbReference type="SFLD" id="SFLDG01070">
    <property type="entry name" value="PLP-dependent"/>
    <property type="match status" value="1"/>
</dbReference>
<dbReference type="GO" id="GO:0016853">
    <property type="term" value="F:isomerase activity"/>
    <property type="evidence" value="ECO:0007669"/>
    <property type="project" value="UniProtKB-KW"/>
</dbReference>